<dbReference type="AlphaFoldDB" id="A0A941ARG4"/>
<dbReference type="EMBL" id="JAGKSQ010000006">
    <property type="protein sequence ID" value="MBP3952543.1"/>
    <property type="molecule type" value="Genomic_DNA"/>
</dbReference>
<name>A0A941ARG4_9BACI</name>
<accession>A0A941ARG4</accession>
<protein>
    <submittedName>
        <fullName evidence="1">Uncharacterized protein</fullName>
    </submittedName>
</protein>
<dbReference type="RefSeq" id="WP_210598336.1">
    <property type="nucleotide sequence ID" value="NZ_JAGKSQ010000006.1"/>
</dbReference>
<organism evidence="1 2">
    <name type="scientific">Halalkalibacter suaedae</name>
    <dbReference type="NCBI Taxonomy" id="2822140"/>
    <lineage>
        <taxon>Bacteria</taxon>
        <taxon>Bacillati</taxon>
        <taxon>Bacillota</taxon>
        <taxon>Bacilli</taxon>
        <taxon>Bacillales</taxon>
        <taxon>Bacillaceae</taxon>
        <taxon>Halalkalibacter</taxon>
    </lineage>
</organism>
<comment type="caution">
    <text evidence="1">The sequence shown here is derived from an EMBL/GenBank/DDBJ whole genome shotgun (WGS) entry which is preliminary data.</text>
</comment>
<reference evidence="1" key="1">
    <citation type="submission" date="2021-03" db="EMBL/GenBank/DDBJ databases">
        <title>Bacillus suaedae sp. nov., isolated from Suaeda aralocaspica.</title>
        <authorList>
            <person name="Lei R.F.R."/>
        </authorList>
    </citation>
    <scope>NUCLEOTIDE SEQUENCE</scope>
    <source>
        <strain evidence="1">YZJH907-2</strain>
    </source>
</reference>
<evidence type="ECO:0000313" key="2">
    <source>
        <dbReference type="Proteomes" id="UP000678228"/>
    </source>
</evidence>
<keyword evidence="2" id="KW-1185">Reference proteome</keyword>
<dbReference type="Proteomes" id="UP000678228">
    <property type="component" value="Unassembled WGS sequence"/>
</dbReference>
<proteinExistence type="predicted"/>
<sequence>MIEVITYADITFRVDSTSNYKTTVENLLLATQSDIKALEINNISPPKRNTDNGSHEVVVYGRLLINLPEVSKEKKVEQYIEDINPFLRRHLKQCNSVNNLKIIQMKRILENPDIEEHLTLYDN</sequence>
<gene>
    <name evidence="1" type="ORF">J7W16_15565</name>
</gene>
<evidence type="ECO:0000313" key="1">
    <source>
        <dbReference type="EMBL" id="MBP3952543.1"/>
    </source>
</evidence>